<dbReference type="RefSeq" id="WP_012653314.1">
    <property type="nucleotide sequence ID" value="NC_011987.1"/>
</dbReference>
<dbReference type="Pfam" id="PF00175">
    <property type="entry name" value="NAD_binding_1"/>
    <property type="match status" value="1"/>
</dbReference>
<geneLocation type="plasmid" evidence="11 12">
    <name>pAtK84c</name>
</geneLocation>
<gene>
    <name evidence="11" type="ordered locus">Arad_12325</name>
</gene>
<dbReference type="PROSITE" id="PS51384">
    <property type="entry name" value="FAD_FR"/>
    <property type="match status" value="1"/>
</dbReference>
<dbReference type="SUPFAM" id="SSF52343">
    <property type="entry name" value="Ferredoxin reductase-like, C-terminal NADP-linked domain"/>
    <property type="match status" value="1"/>
</dbReference>
<keyword evidence="6" id="KW-0274">FAD</keyword>
<dbReference type="Proteomes" id="UP000001600">
    <property type="component" value="Plasmid pAtK84c"/>
</dbReference>
<keyword evidence="7" id="KW-0521">NADP</keyword>
<dbReference type="HOGENOM" id="CLU_003827_3_0_5"/>
<dbReference type="Pfam" id="PF00970">
    <property type="entry name" value="FAD_binding_6"/>
    <property type="match status" value="1"/>
</dbReference>
<dbReference type="PANTHER" id="PTHR47878">
    <property type="entry name" value="OXIDOREDUCTASE FAD/NAD(P)-BINDING DOMAIN PROTEIN"/>
    <property type="match status" value="1"/>
</dbReference>
<proteinExistence type="inferred from homology"/>
<organism evidence="11 12">
    <name type="scientific">Rhizobium rhizogenes (strain K84 / ATCC BAA-868)</name>
    <name type="common">Agrobacterium radiobacter</name>
    <dbReference type="NCBI Taxonomy" id="311403"/>
    <lineage>
        <taxon>Bacteria</taxon>
        <taxon>Pseudomonadati</taxon>
        <taxon>Pseudomonadota</taxon>
        <taxon>Alphaproteobacteria</taxon>
        <taxon>Hyphomicrobiales</taxon>
        <taxon>Rhizobiaceae</taxon>
        <taxon>Rhizobium/Agrobacterium group</taxon>
        <taxon>Rhizobium</taxon>
    </lineage>
</organism>
<dbReference type="SUPFAM" id="SSF63380">
    <property type="entry name" value="Riboflavin synthase domain-like"/>
    <property type="match status" value="1"/>
</dbReference>
<evidence type="ECO:0000256" key="2">
    <source>
        <dbReference type="ARBA" id="ARBA00008312"/>
    </source>
</evidence>
<sequence length="270" mass="29908">MLQASVVTDQPKTHTAFYKETVTSVKHWTENLFSFRTTRDPGLRFVTGQFVMLGLTVNGKPLLRAYSIASPSHASELEFYSIKVPDGPLTSRLRKIREGDEVLVGRKPTGTLVLDGLNPGRNLFLVSTGTGLAPFIGLAQDSETYDRFDKVVISHTVRQVADLNYRELLCEALQSDEYLGELVTAKLTYYPSVTREPFRNQGRITDLIQSGKIFSDLKLPVFDPACDRVMLCGGPSVLGDLKTILQARGFKEGSVSNPGEFVLERAFVEA</sequence>
<dbReference type="InterPro" id="IPR008333">
    <property type="entry name" value="Cbr1-like_FAD-bd_dom"/>
</dbReference>
<dbReference type="Gene3D" id="2.40.30.10">
    <property type="entry name" value="Translation factors"/>
    <property type="match status" value="1"/>
</dbReference>
<dbReference type="EMBL" id="CP000631">
    <property type="protein sequence ID" value="ACM31322.1"/>
    <property type="molecule type" value="Genomic_DNA"/>
</dbReference>
<dbReference type="GO" id="GO:0042167">
    <property type="term" value="P:heme catabolic process"/>
    <property type="evidence" value="ECO:0007669"/>
    <property type="project" value="TreeGrafter"/>
</dbReference>
<comment type="cofactor">
    <cofactor evidence="1">
        <name>FAD</name>
        <dbReference type="ChEBI" id="CHEBI:57692"/>
    </cofactor>
</comment>
<dbReference type="PRINTS" id="PR00371">
    <property type="entry name" value="FPNCR"/>
</dbReference>
<evidence type="ECO:0000256" key="3">
    <source>
        <dbReference type="ARBA" id="ARBA00013223"/>
    </source>
</evidence>
<dbReference type="GO" id="GO:0000166">
    <property type="term" value="F:nucleotide binding"/>
    <property type="evidence" value="ECO:0007669"/>
    <property type="project" value="UniProtKB-KW"/>
</dbReference>
<comment type="similarity">
    <text evidence="2">Belongs to the ferredoxin--NADP reductase type 1 family.</text>
</comment>
<comment type="catalytic activity">
    <reaction evidence="9">
        <text>2 reduced [2Fe-2S]-[ferredoxin] + NADP(+) + H(+) = 2 oxidized [2Fe-2S]-[ferredoxin] + NADPH</text>
        <dbReference type="Rhea" id="RHEA:20125"/>
        <dbReference type="Rhea" id="RHEA-COMP:10000"/>
        <dbReference type="Rhea" id="RHEA-COMP:10001"/>
        <dbReference type="ChEBI" id="CHEBI:15378"/>
        <dbReference type="ChEBI" id="CHEBI:33737"/>
        <dbReference type="ChEBI" id="CHEBI:33738"/>
        <dbReference type="ChEBI" id="CHEBI:57783"/>
        <dbReference type="ChEBI" id="CHEBI:58349"/>
        <dbReference type="EC" id="1.18.1.2"/>
    </reaction>
</comment>
<evidence type="ECO:0000256" key="4">
    <source>
        <dbReference type="ARBA" id="ARBA00022630"/>
    </source>
</evidence>
<keyword evidence="11" id="KW-0614">Plasmid</keyword>
<dbReference type="EC" id="1.18.1.2" evidence="3"/>
<dbReference type="AlphaFoldDB" id="B9JQA3"/>
<dbReference type="Gene3D" id="3.40.50.80">
    <property type="entry name" value="Nucleotide-binding domain of ferredoxin-NADP reductase (FNR) module"/>
    <property type="match status" value="1"/>
</dbReference>
<dbReference type="CDD" id="cd06195">
    <property type="entry name" value="FNR1"/>
    <property type="match status" value="1"/>
</dbReference>
<dbReference type="GO" id="GO:0034599">
    <property type="term" value="P:cellular response to oxidative stress"/>
    <property type="evidence" value="ECO:0007669"/>
    <property type="project" value="TreeGrafter"/>
</dbReference>
<dbReference type="InterPro" id="IPR001433">
    <property type="entry name" value="OxRdtase_FAD/NAD-bd"/>
</dbReference>
<dbReference type="InterPro" id="IPR051930">
    <property type="entry name" value="FNR_type-1"/>
</dbReference>
<dbReference type="KEGG" id="ara:Arad_12325"/>
<evidence type="ECO:0000256" key="7">
    <source>
        <dbReference type="ARBA" id="ARBA00022857"/>
    </source>
</evidence>
<keyword evidence="5" id="KW-0547">Nucleotide-binding</keyword>
<dbReference type="InterPro" id="IPR017927">
    <property type="entry name" value="FAD-bd_FR_type"/>
</dbReference>
<reference evidence="11 12" key="1">
    <citation type="journal article" date="2009" name="J. Bacteriol.">
        <title>Genome sequences of three Agrobacterium biovars help elucidate the evolution of multichromosome genomes in bacteria.</title>
        <authorList>
            <person name="Slater S.C."/>
            <person name="Goldman B.S."/>
            <person name="Goodner B."/>
            <person name="Setubal J.C."/>
            <person name="Farrand S.K."/>
            <person name="Nester E.W."/>
            <person name="Burr T.J."/>
            <person name="Banta L."/>
            <person name="Dickerman A.W."/>
            <person name="Paulsen I."/>
            <person name="Otten L."/>
            <person name="Suen G."/>
            <person name="Welch R."/>
            <person name="Almeida N.F."/>
            <person name="Arnold F."/>
            <person name="Burton O.T."/>
            <person name="Du Z."/>
            <person name="Ewing A."/>
            <person name="Godsy E."/>
            <person name="Heisel S."/>
            <person name="Houmiel K.L."/>
            <person name="Jhaveri J."/>
            <person name="Lu J."/>
            <person name="Miller N.M."/>
            <person name="Norton S."/>
            <person name="Chen Q."/>
            <person name="Phoolcharoen W."/>
            <person name="Ohlin V."/>
            <person name="Ondrusek D."/>
            <person name="Pride N."/>
            <person name="Stricklin S.L."/>
            <person name="Sun J."/>
            <person name="Wheeler C."/>
            <person name="Wilson L."/>
            <person name="Zhu H."/>
            <person name="Wood D.W."/>
        </authorList>
    </citation>
    <scope>NUCLEOTIDE SEQUENCE [LARGE SCALE GENOMIC DNA]</scope>
    <source>
        <strain evidence="12">K84 / ATCC BAA-868</strain>
        <plasmid evidence="11 12">pAtK84c</plasmid>
    </source>
</reference>
<evidence type="ECO:0000256" key="6">
    <source>
        <dbReference type="ARBA" id="ARBA00022827"/>
    </source>
</evidence>
<keyword evidence="4" id="KW-0285">Flavoprotein</keyword>
<feature type="domain" description="FAD-binding FR-type" evidence="10">
    <location>
        <begin position="15"/>
        <end position="115"/>
    </location>
</feature>
<dbReference type="InterPro" id="IPR033892">
    <property type="entry name" value="FNR_bac"/>
</dbReference>
<evidence type="ECO:0000256" key="8">
    <source>
        <dbReference type="ARBA" id="ARBA00023002"/>
    </source>
</evidence>
<dbReference type="InterPro" id="IPR017938">
    <property type="entry name" value="Riboflavin_synthase-like_b-brl"/>
</dbReference>
<evidence type="ECO:0000313" key="12">
    <source>
        <dbReference type="Proteomes" id="UP000001600"/>
    </source>
</evidence>
<evidence type="ECO:0000256" key="9">
    <source>
        <dbReference type="ARBA" id="ARBA00047776"/>
    </source>
</evidence>
<protein>
    <recommendedName>
        <fullName evidence="3">ferredoxin--NADP(+) reductase</fullName>
        <ecNumber evidence="3">1.18.1.2</ecNumber>
    </recommendedName>
</protein>
<evidence type="ECO:0000259" key="10">
    <source>
        <dbReference type="PROSITE" id="PS51384"/>
    </source>
</evidence>
<evidence type="ECO:0000313" key="11">
    <source>
        <dbReference type="EMBL" id="ACM31322.1"/>
    </source>
</evidence>
<name>B9JQA3_RHIR8</name>
<evidence type="ECO:0000256" key="1">
    <source>
        <dbReference type="ARBA" id="ARBA00001974"/>
    </source>
</evidence>
<dbReference type="GO" id="GO:0004324">
    <property type="term" value="F:ferredoxin-NADP+ reductase activity"/>
    <property type="evidence" value="ECO:0007669"/>
    <property type="project" value="UniProtKB-EC"/>
</dbReference>
<evidence type="ECO:0000256" key="5">
    <source>
        <dbReference type="ARBA" id="ARBA00022741"/>
    </source>
</evidence>
<dbReference type="PANTHER" id="PTHR47878:SF1">
    <property type="entry name" value="FLAVODOXIN_FERREDOXIN--NADP REDUCTASE"/>
    <property type="match status" value="1"/>
</dbReference>
<dbReference type="InterPro" id="IPR039261">
    <property type="entry name" value="FNR_nucleotide-bd"/>
</dbReference>
<keyword evidence="8" id="KW-0560">Oxidoreductase</keyword>
<dbReference type="InterPro" id="IPR001709">
    <property type="entry name" value="Flavoprot_Pyr_Nucl_cyt_Rdtase"/>
</dbReference>
<accession>B9JQA3</accession>